<dbReference type="Pfam" id="PF04851">
    <property type="entry name" value="ResIII"/>
    <property type="match status" value="1"/>
</dbReference>
<evidence type="ECO:0000256" key="1">
    <source>
        <dbReference type="SAM" id="Coils"/>
    </source>
</evidence>
<evidence type="ECO:0000313" key="4">
    <source>
        <dbReference type="Proteomes" id="UP000838756"/>
    </source>
</evidence>
<evidence type="ECO:0000313" key="3">
    <source>
        <dbReference type="EMBL" id="CAH2216200.1"/>
    </source>
</evidence>
<dbReference type="GO" id="GO:0005524">
    <property type="term" value="F:ATP binding"/>
    <property type="evidence" value="ECO:0007669"/>
    <property type="project" value="InterPro"/>
</dbReference>
<keyword evidence="4" id="KW-1185">Reference proteome</keyword>
<sequence>MVHSSAQIFTKFDNDSKQRNIEGLEKTYLGVLLSIELNSKTSQIAKGIKEKIESLLSSNKDAINDKVTIGEREISVTLTKKEEGTYSVKFDESDPSSVDIKDTKDYTAEDLLTLCTQHELTISRDKKGNHHYSVTIKGKEKSATVGGPGKIVIFPQHLSYIKETIEHLKEGKSPTKEFALATGTGKTFIELLVEYLPARLIGVPYISLAPNEDLVTQKRDDWKKVLSDSDIEDIELKEISGDKGCSILSSESLMKNWNQFLEVIGLGQLPDIINALNIGDKRFEIRNGKINVDGKDFLILADKIQFGDKEYKIQDGKVTIDDQEFGLNIEKSISLSFDEEHRVAEQELYKHRMGILSALVPTLFLSATPSISTHKYIRENDGLLKTLSLTDKMKSGVYGDLNLQVHTKVKSKNLAKEYSNGVEEYVDFKKEEKDKYSDKILTEGELKEEVENYLYRNVQSVIGEPALILAESNKQIDNLKEILQYGRNETLPKFSKSKIYDFLERMFEPKPGYKLVTQSKKFALITEQVAKQFNITKEKAEKIVKEYYDFSGIADYSVFRVMHGIIENTLSCLTGLNRHELDEKRCADLKGLAGEVKAALDNTHDLEIYVKDQGVQSDKLKKELVQQMQSVINVLKENKGSDLFIRLIRNWNQDKKLHLLMSSKELEQIPEKLVALLSRGNYSVVRDYLEYYGVEESKIDDLCELGKEASAERRKFMNSLRGLSDKEQDELARSTPLGGNEKKLLEDLGKALKMILKNGSKLTYSDYSSSSYSCDEKPYPLGALQDFCYENKHKVKLENLNRSGNLSVEDLKSKLSDYISGQPLEELELVRKKLLSSDNQSIYEDLMKLDTYHAKELKKARTQKDNWSISHHKKGILKDLNQEQLAQLAIDYLSEAELGDLYQNLLEEENYYHALCRMGLVGNDVNPTKVQGYNDINLQHVGMLVDPISTDLNKPAQLIQAPGRLRCLNSNRHSTFFCYSSGELSFDINLLKKGDYIDAYNESVAKLSDQQAYGSKLATEIIDYINQEIKSLKRIDDLADHSIQITLNSFIEVYNTNEHDFNKSKKEFIGVLKHARRKLNNYEKELRDNEEDATPNLDEHALLFFPYKRSDTLGVKIIKILYKALITAKYLLIRFEYYLETRSTYNGFLKKVNGLKSDPNVDTYAHIIAEYSVKNVEEINLLNQKFNEVYQQKEKTQDEADTKSFNNYLEHINACLKHPVHLKLFDKIISPLMKGDYLLKLLDQIYPGENNQNKVENLKKFRKNLKDKSFQFTKDDLGDIEQVQSYLQSIIERIGMYNNHYYRVEEYKGDIIPAKLLDYRVNSRFDVIEDEKLQSRRNLYLKWQKGRAKSVCKNDLNELKVLSQRENIKLAKEAADYVISPLLGDSSRAAKNKQSSEEDKKIINSVVDKANEVKNDLEKNVKPFTTEEIISPSTEFINPIAKLKDTSRGL</sequence>
<dbReference type="GO" id="GO:0003677">
    <property type="term" value="F:DNA binding"/>
    <property type="evidence" value="ECO:0007669"/>
    <property type="project" value="InterPro"/>
</dbReference>
<dbReference type="GO" id="GO:0016787">
    <property type="term" value="F:hydrolase activity"/>
    <property type="evidence" value="ECO:0007669"/>
    <property type="project" value="InterPro"/>
</dbReference>
<evidence type="ECO:0000259" key="2">
    <source>
        <dbReference type="Pfam" id="PF04851"/>
    </source>
</evidence>
<dbReference type="OrthoDB" id="10445879at2759"/>
<accession>A0A8S4QM92</accession>
<gene>
    <name evidence="3" type="primary">jg25828</name>
    <name evidence="3" type="ORF">PAEG_LOCUS4258</name>
</gene>
<feature type="coiled-coil region" evidence="1">
    <location>
        <begin position="1065"/>
        <end position="1092"/>
    </location>
</feature>
<dbReference type="InterPro" id="IPR006935">
    <property type="entry name" value="Helicase/UvrB_N"/>
</dbReference>
<dbReference type="Proteomes" id="UP000838756">
    <property type="component" value="Unassembled WGS sequence"/>
</dbReference>
<organism evidence="3 4">
    <name type="scientific">Pararge aegeria aegeria</name>
    <dbReference type="NCBI Taxonomy" id="348720"/>
    <lineage>
        <taxon>Eukaryota</taxon>
        <taxon>Metazoa</taxon>
        <taxon>Ecdysozoa</taxon>
        <taxon>Arthropoda</taxon>
        <taxon>Hexapoda</taxon>
        <taxon>Insecta</taxon>
        <taxon>Pterygota</taxon>
        <taxon>Neoptera</taxon>
        <taxon>Endopterygota</taxon>
        <taxon>Lepidoptera</taxon>
        <taxon>Glossata</taxon>
        <taxon>Ditrysia</taxon>
        <taxon>Papilionoidea</taxon>
        <taxon>Nymphalidae</taxon>
        <taxon>Satyrinae</taxon>
        <taxon>Satyrini</taxon>
        <taxon>Parargina</taxon>
        <taxon>Pararge</taxon>
    </lineage>
</organism>
<name>A0A8S4QM92_9NEOP</name>
<dbReference type="Gene3D" id="3.40.50.300">
    <property type="entry name" value="P-loop containing nucleotide triphosphate hydrolases"/>
    <property type="match status" value="1"/>
</dbReference>
<dbReference type="EMBL" id="CAKXAJ010014395">
    <property type="protein sequence ID" value="CAH2216200.1"/>
    <property type="molecule type" value="Genomic_DNA"/>
</dbReference>
<reference evidence="3" key="1">
    <citation type="submission" date="2022-03" db="EMBL/GenBank/DDBJ databases">
        <authorList>
            <person name="Lindestad O."/>
        </authorList>
    </citation>
    <scope>NUCLEOTIDE SEQUENCE</scope>
</reference>
<proteinExistence type="predicted"/>
<feature type="domain" description="Helicase/UvrB N-terminal" evidence="2">
    <location>
        <begin position="158"/>
        <end position="369"/>
    </location>
</feature>
<protein>
    <submittedName>
        <fullName evidence="3">Jg25828 protein</fullName>
    </submittedName>
</protein>
<keyword evidence="1" id="KW-0175">Coiled coil</keyword>
<dbReference type="SUPFAM" id="SSF52540">
    <property type="entry name" value="P-loop containing nucleoside triphosphate hydrolases"/>
    <property type="match status" value="1"/>
</dbReference>
<comment type="caution">
    <text evidence="3">The sequence shown here is derived from an EMBL/GenBank/DDBJ whole genome shotgun (WGS) entry which is preliminary data.</text>
</comment>
<dbReference type="InterPro" id="IPR027417">
    <property type="entry name" value="P-loop_NTPase"/>
</dbReference>